<keyword evidence="1" id="KW-0238">DNA-binding</keyword>
<dbReference type="PANTHER" id="PTHR46797:SF1">
    <property type="entry name" value="METHYLPHOSPHONATE SYNTHASE"/>
    <property type="match status" value="1"/>
</dbReference>
<dbReference type="PANTHER" id="PTHR46797">
    <property type="entry name" value="HTH-TYPE TRANSCRIPTIONAL REGULATOR"/>
    <property type="match status" value="1"/>
</dbReference>
<dbReference type="SMART" id="SM00530">
    <property type="entry name" value="HTH_XRE"/>
    <property type="match status" value="1"/>
</dbReference>
<dbReference type="InterPro" id="IPR010982">
    <property type="entry name" value="Lambda_DNA-bd_dom_sf"/>
</dbReference>
<evidence type="ECO:0000256" key="1">
    <source>
        <dbReference type="ARBA" id="ARBA00023125"/>
    </source>
</evidence>
<dbReference type="Gene3D" id="1.10.260.40">
    <property type="entry name" value="lambda repressor-like DNA-binding domains"/>
    <property type="match status" value="1"/>
</dbReference>
<dbReference type="SUPFAM" id="SSF47413">
    <property type="entry name" value="lambda repressor-like DNA-binding domains"/>
    <property type="match status" value="1"/>
</dbReference>
<keyword evidence="4" id="KW-1185">Reference proteome</keyword>
<sequence>MTQTDLALKVGVSKAAISQFERAEARPSFETMKKISDVLNADLTELYYEARPLREASKKEISYINEKATLLELLQQKLDEENYADSQNAILHGSSQRTQTAEELIARAIAITREAAMMRTYHLGENPSPDRDYDDRLYRRMGCELSEAVRLIDSGRLRYQLIADRPIVTEQAVRDFFGDTGTWPAA</sequence>
<comment type="caution">
    <text evidence="3">The sequence shown here is derived from an EMBL/GenBank/DDBJ whole genome shotgun (WGS) entry which is preliminary data.</text>
</comment>
<protein>
    <recommendedName>
        <fullName evidence="2">HTH cro/C1-type domain-containing protein</fullName>
    </recommendedName>
</protein>
<dbReference type="Pfam" id="PF01381">
    <property type="entry name" value="HTH_3"/>
    <property type="match status" value="1"/>
</dbReference>
<dbReference type="InterPro" id="IPR050807">
    <property type="entry name" value="TransReg_Diox_bact_type"/>
</dbReference>
<evidence type="ECO:0000259" key="2">
    <source>
        <dbReference type="PROSITE" id="PS50943"/>
    </source>
</evidence>
<accession>A0ABP8QH43</accession>
<dbReference type="Proteomes" id="UP001501243">
    <property type="component" value="Unassembled WGS sequence"/>
</dbReference>
<feature type="domain" description="HTH cro/C1-type" evidence="2">
    <location>
        <begin position="1"/>
        <end position="46"/>
    </location>
</feature>
<name>A0ABP8QH43_9BACT</name>
<proteinExistence type="predicted"/>
<dbReference type="EMBL" id="BAABGQ010000006">
    <property type="protein sequence ID" value="GAA4503173.1"/>
    <property type="molecule type" value="Genomic_DNA"/>
</dbReference>
<dbReference type="InterPro" id="IPR001387">
    <property type="entry name" value="Cro/C1-type_HTH"/>
</dbReference>
<evidence type="ECO:0000313" key="3">
    <source>
        <dbReference type="EMBL" id="GAA4503173.1"/>
    </source>
</evidence>
<organism evidence="3 4">
    <name type="scientific">Hymenobacter ginsengisoli</name>
    <dbReference type="NCBI Taxonomy" id="1051626"/>
    <lineage>
        <taxon>Bacteria</taxon>
        <taxon>Pseudomonadati</taxon>
        <taxon>Bacteroidota</taxon>
        <taxon>Cytophagia</taxon>
        <taxon>Cytophagales</taxon>
        <taxon>Hymenobacteraceae</taxon>
        <taxon>Hymenobacter</taxon>
    </lineage>
</organism>
<dbReference type="CDD" id="cd00093">
    <property type="entry name" value="HTH_XRE"/>
    <property type="match status" value="1"/>
</dbReference>
<dbReference type="PROSITE" id="PS50943">
    <property type="entry name" value="HTH_CROC1"/>
    <property type="match status" value="1"/>
</dbReference>
<evidence type="ECO:0000313" key="4">
    <source>
        <dbReference type="Proteomes" id="UP001501243"/>
    </source>
</evidence>
<gene>
    <name evidence="3" type="ORF">GCM10023172_27580</name>
</gene>
<reference evidence="4" key="1">
    <citation type="journal article" date="2019" name="Int. J. Syst. Evol. Microbiol.">
        <title>The Global Catalogue of Microorganisms (GCM) 10K type strain sequencing project: providing services to taxonomists for standard genome sequencing and annotation.</title>
        <authorList>
            <consortium name="The Broad Institute Genomics Platform"/>
            <consortium name="The Broad Institute Genome Sequencing Center for Infectious Disease"/>
            <person name="Wu L."/>
            <person name="Ma J."/>
        </authorList>
    </citation>
    <scope>NUCLEOTIDE SEQUENCE [LARGE SCALE GENOMIC DNA]</scope>
    <source>
        <strain evidence="4">JCM 17841</strain>
    </source>
</reference>